<dbReference type="STRING" id="599839.J4HVU1"/>
<dbReference type="AlphaFoldDB" id="J4HVU1"/>
<dbReference type="EMBL" id="HE797019">
    <property type="protein sequence ID" value="CCM01102.1"/>
    <property type="molecule type" value="Genomic_DNA"/>
</dbReference>
<accession>J4HVU1</accession>
<keyword evidence="2" id="KW-1185">Reference proteome</keyword>
<proteinExistence type="predicted"/>
<dbReference type="Proteomes" id="UP000006352">
    <property type="component" value="Unassembled WGS sequence"/>
</dbReference>
<dbReference type="HOGENOM" id="CLU_1156406_0_0_1"/>
<organism evidence="1 2">
    <name type="scientific">Fibroporia radiculosa</name>
    <dbReference type="NCBI Taxonomy" id="599839"/>
    <lineage>
        <taxon>Eukaryota</taxon>
        <taxon>Fungi</taxon>
        <taxon>Dikarya</taxon>
        <taxon>Basidiomycota</taxon>
        <taxon>Agaricomycotina</taxon>
        <taxon>Agaricomycetes</taxon>
        <taxon>Polyporales</taxon>
        <taxon>Fibroporiaceae</taxon>
        <taxon>Fibroporia</taxon>
    </lineage>
</organism>
<dbReference type="GeneID" id="24096013"/>
<gene>
    <name evidence="1" type="ORF">FIBRA_03150</name>
</gene>
<reference evidence="1 2" key="1">
    <citation type="journal article" date="2012" name="Appl. Environ. Microbiol.">
        <title>Short-read sequencing for genomic analysis of the brown rot fungus Fibroporia radiculosa.</title>
        <authorList>
            <person name="Tang J.D."/>
            <person name="Perkins A.D."/>
            <person name="Sonstegard T.S."/>
            <person name="Schroeder S.G."/>
            <person name="Burgess S.C."/>
            <person name="Diehl S.V."/>
        </authorList>
    </citation>
    <scope>NUCLEOTIDE SEQUENCE [LARGE SCALE GENOMIC DNA]</scope>
    <source>
        <strain evidence="1 2">TFFH 294</strain>
    </source>
</reference>
<dbReference type="OrthoDB" id="3266227at2759"/>
<dbReference type="RefSeq" id="XP_012180385.1">
    <property type="nucleotide sequence ID" value="XM_012324995.1"/>
</dbReference>
<evidence type="ECO:0000313" key="2">
    <source>
        <dbReference type="Proteomes" id="UP000006352"/>
    </source>
</evidence>
<protein>
    <recommendedName>
        <fullName evidence="3">Ricin B lectin domain-containing protein</fullName>
    </recommendedName>
</protein>
<name>J4HVU1_9APHY</name>
<evidence type="ECO:0008006" key="3">
    <source>
        <dbReference type="Google" id="ProtNLM"/>
    </source>
</evidence>
<dbReference type="SUPFAM" id="SSF50370">
    <property type="entry name" value="Ricin B-like lectins"/>
    <property type="match status" value="1"/>
</dbReference>
<dbReference type="InParanoid" id="J4HVU1"/>
<evidence type="ECO:0000313" key="1">
    <source>
        <dbReference type="EMBL" id="CCM01102.1"/>
    </source>
</evidence>
<dbReference type="InterPro" id="IPR035992">
    <property type="entry name" value="Ricin_B-like_lectins"/>
</dbReference>
<sequence length="240" mass="26701">MSLLADRVAWHLIPSNYVGLSPPGSLSMPGSISRLTATLTPNADPEKYSTSLMLSGSSVTPVDVARTIVSLSYLILDHGDRVTPPIVLKVRFVLMVRFDWTFAPPSYTGALRLNVRSKNQLHLPDPNDGSPLQSTSDDRTGTMAIKWNIVQLGNGKYSIQNQSYASYANCGRRAALDAEVVGRNQQQQFMIQETRIRGRYTISPTDSQLLWGLPDDELDTPVTLAQSYTDTRNQWEFIRI</sequence>
<dbReference type="Gene3D" id="2.80.10.50">
    <property type="match status" value="1"/>
</dbReference>